<dbReference type="AlphaFoldDB" id="A0A8H8P9L1"/>
<dbReference type="RefSeq" id="XP_043186219.1">
    <property type="nucleotide sequence ID" value="XM_043330874.1"/>
</dbReference>
<dbReference type="EMBL" id="CP059671">
    <property type="protein sequence ID" value="QRW25982.1"/>
    <property type="molecule type" value="Genomic_DNA"/>
</dbReference>
<dbReference type="KEGG" id="rsx:RhiXN_11059"/>
<evidence type="ECO:0000313" key="1">
    <source>
        <dbReference type="EMBL" id="QRW25982.1"/>
    </source>
</evidence>
<sequence>MALARVNTFLRRLLMSCKSEPIWRSARLNCVDLPPRPKELSEPVYAALLFSKICTSCGRRALQNMDPVLQGRLCAKCKKDQLIDLSEHDIDTSLVFVSTNWSERGPWCFKKDAQAVKGVLESFDAAGNEEGKQNWMSKGDVL</sequence>
<evidence type="ECO:0000313" key="2">
    <source>
        <dbReference type="Proteomes" id="UP000650533"/>
    </source>
</evidence>
<gene>
    <name evidence="1" type="ORF">RhiXN_11059</name>
</gene>
<protein>
    <submittedName>
        <fullName evidence="1">F-box protein</fullName>
    </submittedName>
</protein>
<organism evidence="1 2">
    <name type="scientific">Rhizoctonia solani</name>
    <dbReference type="NCBI Taxonomy" id="456999"/>
    <lineage>
        <taxon>Eukaryota</taxon>
        <taxon>Fungi</taxon>
        <taxon>Dikarya</taxon>
        <taxon>Basidiomycota</taxon>
        <taxon>Agaricomycotina</taxon>
        <taxon>Agaricomycetes</taxon>
        <taxon>Cantharellales</taxon>
        <taxon>Ceratobasidiaceae</taxon>
        <taxon>Rhizoctonia</taxon>
    </lineage>
</organism>
<dbReference type="Proteomes" id="UP000650533">
    <property type="component" value="Chromosome 14"/>
</dbReference>
<name>A0A8H8P9L1_9AGAM</name>
<reference evidence="1" key="1">
    <citation type="submission" date="2020-05" db="EMBL/GenBank/DDBJ databases">
        <title>Evolutionary and genomic comparisons of hybrid uninucleate and nonhybrid Rhizoctonia fungi.</title>
        <authorList>
            <person name="Li C."/>
            <person name="Chen X."/>
        </authorList>
    </citation>
    <scope>NUCLEOTIDE SEQUENCE</scope>
    <source>
        <strain evidence="1">AG-1 IA</strain>
    </source>
</reference>
<proteinExistence type="predicted"/>
<accession>A0A8H8P9L1</accession>
<dbReference type="GeneID" id="67033337"/>